<dbReference type="AlphaFoldDB" id="A0A6G0XZ12"/>
<feature type="region of interest" description="Disordered" evidence="1">
    <location>
        <begin position="57"/>
        <end position="77"/>
    </location>
</feature>
<gene>
    <name evidence="2" type="ORF">FWK35_00022683</name>
</gene>
<name>A0A6G0XZ12_APHCR</name>
<proteinExistence type="predicted"/>
<evidence type="ECO:0000313" key="3">
    <source>
        <dbReference type="Proteomes" id="UP000478052"/>
    </source>
</evidence>
<dbReference type="Proteomes" id="UP000478052">
    <property type="component" value="Unassembled WGS sequence"/>
</dbReference>
<keyword evidence="3" id="KW-1185">Reference proteome</keyword>
<organism evidence="2 3">
    <name type="scientific">Aphis craccivora</name>
    <name type="common">Cowpea aphid</name>
    <dbReference type="NCBI Taxonomy" id="307492"/>
    <lineage>
        <taxon>Eukaryota</taxon>
        <taxon>Metazoa</taxon>
        <taxon>Ecdysozoa</taxon>
        <taxon>Arthropoda</taxon>
        <taxon>Hexapoda</taxon>
        <taxon>Insecta</taxon>
        <taxon>Pterygota</taxon>
        <taxon>Neoptera</taxon>
        <taxon>Paraneoptera</taxon>
        <taxon>Hemiptera</taxon>
        <taxon>Sternorrhyncha</taxon>
        <taxon>Aphidomorpha</taxon>
        <taxon>Aphidoidea</taxon>
        <taxon>Aphididae</taxon>
        <taxon>Aphidini</taxon>
        <taxon>Aphis</taxon>
        <taxon>Aphis</taxon>
    </lineage>
</organism>
<evidence type="ECO:0000313" key="2">
    <source>
        <dbReference type="EMBL" id="KAF0745802.1"/>
    </source>
</evidence>
<reference evidence="2 3" key="1">
    <citation type="submission" date="2019-08" db="EMBL/GenBank/DDBJ databases">
        <title>Whole genome of Aphis craccivora.</title>
        <authorList>
            <person name="Voronova N.V."/>
            <person name="Shulinski R.S."/>
            <person name="Bandarenka Y.V."/>
            <person name="Zhorov D.G."/>
            <person name="Warner D."/>
        </authorList>
    </citation>
    <scope>NUCLEOTIDE SEQUENCE [LARGE SCALE GENOMIC DNA]</scope>
    <source>
        <strain evidence="2">180601</strain>
        <tissue evidence="2">Whole Body</tissue>
    </source>
</reference>
<sequence>MDFYELTRFTQQEIQFISEYCDIMEPIAISLDFLQGEKAIIEAEAALKTVFTVDSIDSESSEDSQVDEDINEEKDFF</sequence>
<comment type="caution">
    <text evidence="2">The sequence shown here is derived from an EMBL/GenBank/DDBJ whole genome shotgun (WGS) entry which is preliminary data.</text>
</comment>
<protein>
    <submittedName>
        <fullName evidence="2">Uncharacterized protein</fullName>
    </submittedName>
</protein>
<dbReference type="EMBL" id="VUJU01007435">
    <property type="protein sequence ID" value="KAF0745802.1"/>
    <property type="molecule type" value="Genomic_DNA"/>
</dbReference>
<evidence type="ECO:0000256" key="1">
    <source>
        <dbReference type="SAM" id="MobiDB-lite"/>
    </source>
</evidence>
<accession>A0A6G0XZ12</accession>